<dbReference type="Proteomes" id="UP000044071">
    <property type="component" value="Unassembled WGS sequence"/>
</dbReference>
<feature type="transmembrane region" description="Helical" evidence="1">
    <location>
        <begin position="7"/>
        <end position="31"/>
    </location>
</feature>
<organism evidence="2 3">
    <name type="scientific">Legionella massiliensis</name>
    <dbReference type="NCBI Taxonomy" id="1034943"/>
    <lineage>
        <taxon>Bacteria</taxon>
        <taxon>Pseudomonadati</taxon>
        <taxon>Pseudomonadota</taxon>
        <taxon>Gammaproteobacteria</taxon>
        <taxon>Legionellales</taxon>
        <taxon>Legionellaceae</taxon>
        <taxon>Legionella</taxon>
    </lineage>
</organism>
<evidence type="ECO:0000313" key="2">
    <source>
        <dbReference type="EMBL" id="CDZ77211.1"/>
    </source>
</evidence>
<protein>
    <submittedName>
        <fullName evidence="2">Uncharacterized protein</fullName>
    </submittedName>
</protein>
<dbReference type="RefSeq" id="WP_043873590.1">
    <property type="nucleotide sequence ID" value="NZ_CCVW01000001.1"/>
</dbReference>
<keyword evidence="1" id="KW-1133">Transmembrane helix</keyword>
<proteinExistence type="predicted"/>
<keyword evidence="1" id="KW-0812">Transmembrane</keyword>
<evidence type="ECO:0000313" key="3">
    <source>
        <dbReference type="Proteomes" id="UP000044071"/>
    </source>
</evidence>
<dbReference type="AlphaFoldDB" id="A0A078KW38"/>
<evidence type="ECO:0000256" key="1">
    <source>
        <dbReference type="SAM" id="Phobius"/>
    </source>
</evidence>
<dbReference type="EMBL" id="CCSB01000001">
    <property type="protein sequence ID" value="CDZ77211.1"/>
    <property type="molecule type" value="Genomic_DNA"/>
</dbReference>
<accession>A0A078KW38</accession>
<keyword evidence="1" id="KW-0472">Membrane</keyword>
<keyword evidence="3" id="KW-1185">Reference proteome</keyword>
<sequence length="174" mass="19933">MTTYEKFDLVISGFGAIGTCGATILALYFWYRDEILNLRFQCIHGEGYGSVQNIEGGYLIFKFTNTGYRPISLELAGIKFIRGSFFSKKCSIVEFSMQNNNLVEYKLPILLQHGDSYSYVTPWSSFIELCKNNEFKNINIYAYVSSLSKEAKYKLRRDIVEDLMEGINASNKEP</sequence>
<reference evidence="2 3" key="1">
    <citation type="submission" date="2014-06" db="EMBL/GenBank/DDBJ databases">
        <authorList>
            <person name="Urmite Genomes Urmite Genomes"/>
        </authorList>
    </citation>
    <scope>NUCLEOTIDE SEQUENCE [LARGE SCALE GENOMIC DNA]</scope>
</reference>
<name>A0A078KW38_9GAMM</name>
<gene>
    <name evidence="2" type="ORF">BN59_01493</name>
</gene>